<evidence type="ECO:0000256" key="1">
    <source>
        <dbReference type="ARBA" id="ARBA00004429"/>
    </source>
</evidence>
<evidence type="ECO:0000256" key="3">
    <source>
        <dbReference type="ARBA" id="ARBA00022475"/>
    </source>
</evidence>
<name>A0ABY0NBM3_9HYPH</name>
<comment type="caution">
    <text evidence="10">The sequence shown here is derived from an EMBL/GenBank/DDBJ whole genome shotgun (WGS) entry which is preliminary data.</text>
</comment>
<feature type="transmembrane region" description="Helical" evidence="8">
    <location>
        <begin position="135"/>
        <end position="161"/>
    </location>
</feature>
<dbReference type="Proteomes" id="UP000199468">
    <property type="component" value="Unassembled WGS sequence"/>
</dbReference>
<dbReference type="SUPFAM" id="SSF161098">
    <property type="entry name" value="MetI-like"/>
    <property type="match status" value="1"/>
</dbReference>
<dbReference type="PANTHER" id="PTHR43357">
    <property type="entry name" value="INNER MEMBRANE ABC TRANSPORTER PERMEASE PROTEIN YDCV"/>
    <property type="match status" value="1"/>
</dbReference>
<feature type="domain" description="ABC transmembrane type-1" evidence="9">
    <location>
        <begin position="67"/>
        <end position="255"/>
    </location>
</feature>
<comment type="similarity">
    <text evidence="8">Belongs to the binding-protein-dependent transport system permease family.</text>
</comment>
<proteinExistence type="inferred from homology"/>
<gene>
    <name evidence="10" type="ORF">SAMN05421844_101137</name>
</gene>
<organism evidence="10 11">
    <name type="scientific">Bosea robiniae</name>
    <dbReference type="NCBI Taxonomy" id="1036780"/>
    <lineage>
        <taxon>Bacteria</taxon>
        <taxon>Pseudomonadati</taxon>
        <taxon>Pseudomonadota</taxon>
        <taxon>Alphaproteobacteria</taxon>
        <taxon>Hyphomicrobiales</taxon>
        <taxon>Boseaceae</taxon>
        <taxon>Bosea</taxon>
    </lineage>
</organism>
<reference evidence="10 11" key="1">
    <citation type="submission" date="2016-10" db="EMBL/GenBank/DDBJ databases">
        <authorList>
            <person name="Varghese N."/>
            <person name="Submissions S."/>
        </authorList>
    </citation>
    <scope>NUCLEOTIDE SEQUENCE [LARGE SCALE GENOMIC DNA]</scope>
    <source>
        <strain evidence="10 11">DSM 26672</strain>
    </source>
</reference>
<dbReference type="InterPro" id="IPR035906">
    <property type="entry name" value="MetI-like_sf"/>
</dbReference>
<evidence type="ECO:0000313" key="11">
    <source>
        <dbReference type="Proteomes" id="UP000199468"/>
    </source>
</evidence>
<dbReference type="Gene3D" id="1.10.3720.10">
    <property type="entry name" value="MetI-like"/>
    <property type="match status" value="1"/>
</dbReference>
<accession>A0ABY0NBM3</accession>
<sequence>MSGRDISRNGPLALIFHALLTVFILAPLVVVMLVSLSDKEYLSMPFDGMSLRWYREILAAPELISAFWLSIWLGLASATLATIVAVPAALAIARHRFFGRDGLMAFLMSPLMIPHVVLGVAFLRFFSIMEWTGSFVALVLVHAITVVPYSLRLTLAAVIGLERDAETAARSLGASRAVAFRRILLPLILPGVAAGWVLAFIQSFDEVTMTIFVATPGTTTLPVALYNRISQLTDPVTTSVSTILILGTMAFMFILDRMVGLDRVLIGKK</sequence>
<protein>
    <submittedName>
        <fullName evidence="10">Spermidine/putrescine transport system permease protein</fullName>
    </submittedName>
</protein>
<dbReference type="PANTHER" id="PTHR43357:SF4">
    <property type="entry name" value="INNER MEMBRANE ABC TRANSPORTER PERMEASE PROTEIN YDCV"/>
    <property type="match status" value="1"/>
</dbReference>
<evidence type="ECO:0000256" key="4">
    <source>
        <dbReference type="ARBA" id="ARBA00022519"/>
    </source>
</evidence>
<dbReference type="EMBL" id="FNBZ01000001">
    <property type="protein sequence ID" value="SDF23876.1"/>
    <property type="molecule type" value="Genomic_DNA"/>
</dbReference>
<evidence type="ECO:0000256" key="7">
    <source>
        <dbReference type="ARBA" id="ARBA00023136"/>
    </source>
</evidence>
<feature type="transmembrane region" description="Helical" evidence="8">
    <location>
        <begin position="238"/>
        <end position="255"/>
    </location>
</feature>
<keyword evidence="5 8" id="KW-0812">Transmembrane</keyword>
<feature type="transmembrane region" description="Helical" evidence="8">
    <location>
        <begin position="12"/>
        <end position="36"/>
    </location>
</feature>
<feature type="transmembrane region" description="Helical" evidence="8">
    <location>
        <begin position="71"/>
        <end position="93"/>
    </location>
</feature>
<evidence type="ECO:0000313" key="10">
    <source>
        <dbReference type="EMBL" id="SDF23876.1"/>
    </source>
</evidence>
<dbReference type="PROSITE" id="PS50928">
    <property type="entry name" value="ABC_TM1"/>
    <property type="match status" value="1"/>
</dbReference>
<evidence type="ECO:0000256" key="8">
    <source>
        <dbReference type="RuleBase" id="RU363032"/>
    </source>
</evidence>
<evidence type="ECO:0000256" key="6">
    <source>
        <dbReference type="ARBA" id="ARBA00022989"/>
    </source>
</evidence>
<keyword evidence="2 8" id="KW-0813">Transport</keyword>
<keyword evidence="3" id="KW-1003">Cell membrane</keyword>
<evidence type="ECO:0000256" key="5">
    <source>
        <dbReference type="ARBA" id="ARBA00022692"/>
    </source>
</evidence>
<feature type="transmembrane region" description="Helical" evidence="8">
    <location>
        <begin position="182"/>
        <end position="201"/>
    </location>
</feature>
<feature type="transmembrane region" description="Helical" evidence="8">
    <location>
        <begin position="207"/>
        <end position="226"/>
    </location>
</feature>
<dbReference type="InterPro" id="IPR000515">
    <property type="entry name" value="MetI-like"/>
</dbReference>
<dbReference type="CDD" id="cd06261">
    <property type="entry name" value="TM_PBP2"/>
    <property type="match status" value="1"/>
</dbReference>
<dbReference type="Pfam" id="PF00528">
    <property type="entry name" value="BPD_transp_1"/>
    <property type="match status" value="1"/>
</dbReference>
<evidence type="ECO:0000256" key="2">
    <source>
        <dbReference type="ARBA" id="ARBA00022448"/>
    </source>
</evidence>
<keyword evidence="4" id="KW-0997">Cell inner membrane</keyword>
<comment type="subcellular location">
    <subcellularLocation>
        <location evidence="1">Cell inner membrane</location>
        <topology evidence="1">Multi-pass membrane protein</topology>
    </subcellularLocation>
    <subcellularLocation>
        <location evidence="8">Cell membrane</location>
        <topology evidence="8">Multi-pass membrane protein</topology>
    </subcellularLocation>
</comment>
<keyword evidence="7 8" id="KW-0472">Membrane</keyword>
<keyword evidence="6 8" id="KW-1133">Transmembrane helix</keyword>
<keyword evidence="11" id="KW-1185">Reference proteome</keyword>
<evidence type="ECO:0000259" key="9">
    <source>
        <dbReference type="PROSITE" id="PS50928"/>
    </source>
</evidence>
<feature type="transmembrane region" description="Helical" evidence="8">
    <location>
        <begin position="105"/>
        <end position="129"/>
    </location>
</feature>